<dbReference type="GO" id="GO:0016787">
    <property type="term" value="F:hydrolase activity"/>
    <property type="evidence" value="ECO:0007669"/>
    <property type="project" value="UniProtKB-KW"/>
</dbReference>
<dbReference type="Gene3D" id="3.40.50.1820">
    <property type="entry name" value="alpha/beta hydrolase"/>
    <property type="match status" value="1"/>
</dbReference>
<keyword evidence="2 4" id="KW-0378">Hydrolase</keyword>
<dbReference type="EMBL" id="GFXV01004759">
    <property type="protein sequence ID" value="MBW16564.1"/>
    <property type="molecule type" value="Transcribed_RNA"/>
</dbReference>
<evidence type="ECO:0000259" key="3">
    <source>
        <dbReference type="Pfam" id="PF00561"/>
    </source>
</evidence>
<reference evidence="4" key="1">
    <citation type="submission" date="2017-10" db="EMBL/GenBank/DDBJ databases">
        <title>Transcriptome Assembly of Sugarcane Aphid Adults.</title>
        <authorList>
            <person name="Scully E.D."/>
            <person name="Palmer N.A."/>
            <person name="Geib S.M."/>
            <person name="Sarath G."/>
            <person name="Sattler S.E."/>
        </authorList>
    </citation>
    <scope>NUCLEOTIDE SEQUENCE</scope>
    <source>
        <tissue evidence="4">Whole body</tissue>
    </source>
</reference>
<dbReference type="AlphaFoldDB" id="A0A2H8TQU1"/>
<dbReference type="OrthoDB" id="6431331at2759"/>
<dbReference type="Pfam" id="PF00561">
    <property type="entry name" value="Abhydrolase_1"/>
    <property type="match status" value="1"/>
</dbReference>
<dbReference type="SUPFAM" id="SSF53474">
    <property type="entry name" value="alpha/beta-Hydrolases"/>
    <property type="match status" value="1"/>
</dbReference>
<evidence type="ECO:0000313" key="4">
    <source>
        <dbReference type="EMBL" id="MBW16564.1"/>
    </source>
</evidence>
<protein>
    <submittedName>
        <fullName evidence="4">Serine hydrolase-like protein</fullName>
    </submittedName>
</protein>
<name>A0A2H8TQU1_9HEMI</name>
<proteinExistence type="inferred from homology"/>
<dbReference type="InterPro" id="IPR050266">
    <property type="entry name" value="AB_hydrolase_sf"/>
</dbReference>
<dbReference type="InterPro" id="IPR000073">
    <property type="entry name" value="AB_hydrolase_1"/>
</dbReference>
<evidence type="ECO:0000256" key="1">
    <source>
        <dbReference type="ARBA" id="ARBA00008645"/>
    </source>
</evidence>
<dbReference type="PANTHER" id="PTHR43798">
    <property type="entry name" value="MONOACYLGLYCEROL LIPASE"/>
    <property type="match status" value="1"/>
</dbReference>
<gene>
    <name evidence="4" type="primary">serhl_1</name>
</gene>
<evidence type="ECO:0000256" key="2">
    <source>
        <dbReference type="ARBA" id="ARBA00022801"/>
    </source>
</evidence>
<dbReference type="GO" id="GO:0016020">
    <property type="term" value="C:membrane"/>
    <property type="evidence" value="ECO:0007669"/>
    <property type="project" value="TreeGrafter"/>
</dbReference>
<comment type="similarity">
    <text evidence="1">Belongs to the AB hydrolase superfamily.</text>
</comment>
<sequence length="309" mass="34248">MNPQEISIPVPWGHIAAKLWRKSGADGDRGERVMCLHGYWDNCASFDGLIPALDGGRTYLCFDWPNHGGSSGTPPGVRWTMENYALTIRRVADHVEWSSSPFACIGHSMGGQVALLFAAVYPECVAWLALLDTAGPVAMYPEEVTWSMRRAADELLRLENKMAADPAPPPSYVRPEAALARVRRRASGSLLDKGPARSLMARYLRPGPGAGEFRLANDVRLSVPYSQWFSAAQHWDVVNNVRCPALLIRASDSDAYFDDVYGVFVDMYRRNPNFRTVSVDGNHDVHMNNPRAVATLIDRFSNNKPGSKL</sequence>
<accession>A0A2H8TQU1</accession>
<dbReference type="InterPro" id="IPR029058">
    <property type="entry name" value="AB_hydrolase_fold"/>
</dbReference>
<dbReference type="PANTHER" id="PTHR43798:SF14">
    <property type="entry name" value="SERINE HYDROLASE-LIKE PROTEIN DDB_G0286239"/>
    <property type="match status" value="1"/>
</dbReference>
<feature type="domain" description="AB hydrolase-1" evidence="3">
    <location>
        <begin position="33"/>
        <end position="290"/>
    </location>
</feature>
<organism evidence="4">
    <name type="scientific">Melanaphis sacchari</name>
    <dbReference type="NCBI Taxonomy" id="742174"/>
    <lineage>
        <taxon>Eukaryota</taxon>
        <taxon>Metazoa</taxon>
        <taxon>Ecdysozoa</taxon>
        <taxon>Arthropoda</taxon>
        <taxon>Hexapoda</taxon>
        <taxon>Insecta</taxon>
        <taxon>Pterygota</taxon>
        <taxon>Neoptera</taxon>
        <taxon>Paraneoptera</taxon>
        <taxon>Hemiptera</taxon>
        <taxon>Sternorrhyncha</taxon>
        <taxon>Aphidomorpha</taxon>
        <taxon>Aphidoidea</taxon>
        <taxon>Aphididae</taxon>
        <taxon>Aphidini</taxon>
        <taxon>Melanaphis</taxon>
    </lineage>
</organism>